<organism evidence="1 2">
    <name type="scientific">Nesidiocoris tenuis</name>
    <dbReference type="NCBI Taxonomy" id="355587"/>
    <lineage>
        <taxon>Eukaryota</taxon>
        <taxon>Metazoa</taxon>
        <taxon>Ecdysozoa</taxon>
        <taxon>Arthropoda</taxon>
        <taxon>Hexapoda</taxon>
        <taxon>Insecta</taxon>
        <taxon>Pterygota</taxon>
        <taxon>Neoptera</taxon>
        <taxon>Paraneoptera</taxon>
        <taxon>Hemiptera</taxon>
        <taxon>Heteroptera</taxon>
        <taxon>Panheteroptera</taxon>
        <taxon>Cimicomorpha</taxon>
        <taxon>Miridae</taxon>
        <taxon>Dicyphina</taxon>
        <taxon>Nesidiocoris</taxon>
    </lineage>
</organism>
<keyword evidence="2" id="KW-1185">Reference proteome</keyword>
<sequence>MTQLYQNAVNVLKARRRCLKQGTRPIFKGKFFPQDAMSDETNPFFGTEMRIWLRNPLWAKIPNIQASLGQLDLIRIRLPSPPRGKPHDSTAGFDWRETTDRKTRNFSREDGSGIMTSSELPRNRHKHSCTSKAVKWYLFGGCTDRILTRSESKQVGRCWPEFRQGVQRGCHLNMEEKFSIGYLLNHRLPYYTGIKQHSFEMISVFCRPSEGKLPVNRVIFGSVRCTVGSYDQY</sequence>
<protein>
    <submittedName>
        <fullName evidence="1">Uncharacterized protein</fullName>
    </submittedName>
</protein>
<accession>A0A6H5H0D7</accession>
<dbReference type="Proteomes" id="UP000479000">
    <property type="component" value="Unassembled WGS sequence"/>
</dbReference>
<evidence type="ECO:0000313" key="2">
    <source>
        <dbReference type="Proteomes" id="UP000479000"/>
    </source>
</evidence>
<gene>
    <name evidence="1" type="ORF">NTEN_LOCUS14327</name>
</gene>
<evidence type="ECO:0000313" key="1">
    <source>
        <dbReference type="EMBL" id="CAB0009154.1"/>
    </source>
</evidence>
<dbReference type="EMBL" id="CADCXU010021548">
    <property type="protein sequence ID" value="CAB0009154.1"/>
    <property type="molecule type" value="Genomic_DNA"/>
</dbReference>
<proteinExistence type="predicted"/>
<name>A0A6H5H0D7_9HEMI</name>
<dbReference type="AlphaFoldDB" id="A0A6H5H0D7"/>
<reference evidence="1 2" key="1">
    <citation type="submission" date="2020-02" db="EMBL/GenBank/DDBJ databases">
        <authorList>
            <person name="Ferguson B K."/>
        </authorList>
    </citation>
    <scope>NUCLEOTIDE SEQUENCE [LARGE SCALE GENOMIC DNA]</scope>
</reference>